<keyword evidence="11" id="KW-1185">Reference proteome</keyword>
<proteinExistence type="inferred from homology"/>
<dbReference type="InterPro" id="IPR018247">
    <property type="entry name" value="EF_Hand_1_Ca_BS"/>
</dbReference>
<keyword evidence="6" id="KW-0067">ATP-binding</keyword>
<dbReference type="InterPro" id="IPR002048">
    <property type="entry name" value="EF_hand_dom"/>
</dbReference>
<keyword evidence="5" id="KW-0418">Kinase</keyword>
<gene>
    <name evidence="10" type="ORF">PSON_ATCC_30995.1.T1500109</name>
</gene>
<comment type="cofactor">
    <cofactor evidence="1">
        <name>Mg(2+)</name>
        <dbReference type="ChEBI" id="CHEBI:18420"/>
    </cofactor>
</comment>
<name>A0A8S1R7V0_9CILI</name>
<evidence type="ECO:0000313" key="11">
    <source>
        <dbReference type="Proteomes" id="UP000692954"/>
    </source>
</evidence>
<accession>A0A8S1R7V0</accession>
<comment type="similarity">
    <text evidence="7">Belongs to the protein kinase superfamily. Ser/Thr protein kinase family. CDPK subfamily.</text>
</comment>
<evidence type="ECO:0000256" key="6">
    <source>
        <dbReference type="ARBA" id="ARBA00022840"/>
    </source>
</evidence>
<evidence type="ECO:0000256" key="1">
    <source>
        <dbReference type="ARBA" id="ARBA00001946"/>
    </source>
</evidence>
<dbReference type="PROSITE" id="PS50222">
    <property type="entry name" value="EF_HAND_2"/>
    <property type="match status" value="1"/>
</dbReference>
<dbReference type="Proteomes" id="UP000692954">
    <property type="component" value="Unassembled WGS sequence"/>
</dbReference>
<comment type="caution">
    <text evidence="10">The sequence shown here is derived from an EMBL/GenBank/DDBJ whole genome shotgun (WGS) entry which is preliminary data.</text>
</comment>
<feature type="domain" description="Protein kinase" evidence="8">
    <location>
        <begin position="67"/>
        <end position="348"/>
    </location>
</feature>
<dbReference type="GO" id="GO:0004674">
    <property type="term" value="F:protein serine/threonine kinase activity"/>
    <property type="evidence" value="ECO:0007669"/>
    <property type="project" value="UniProtKB-KW"/>
</dbReference>
<dbReference type="EMBL" id="CAJJDN010000150">
    <property type="protein sequence ID" value="CAD8124326.1"/>
    <property type="molecule type" value="Genomic_DNA"/>
</dbReference>
<dbReference type="PROSITE" id="PS00018">
    <property type="entry name" value="EF_HAND_1"/>
    <property type="match status" value="1"/>
</dbReference>
<feature type="domain" description="EF-hand" evidence="9">
    <location>
        <begin position="387"/>
        <end position="422"/>
    </location>
</feature>
<dbReference type="GO" id="GO:0005509">
    <property type="term" value="F:calcium ion binding"/>
    <property type="evidence" value="ECO:0007669"/>
    <property type="project" value="InterPro"/>
</dbReference>
<dbReference type="SMART" id="SM00220">
    <property type="entry name" value="S_TKc"/>
    <property type="match status" value="1"/>
</dbReference>
<dbReference type="Pfam" id="PF13405">
    <property type="entry name" value="EF-hand_6"/>
    <property type="match status" value="1"/>
</dbReference>
<evidence type="ECO:0000256" key="5">
    <source>
        <dbReference type="ARBA" id="ARBA00022777"/>
    </source>
</evidence>
<organism evidence="10 11">
    <name type="scientific">Paramecium sonneborni</name>
    <dbReference type="NCBI Taxonomy" id="65129"/>
    <lineage>
        <taxon>Eukaryota</taxon>
        <taxon>Sar</taxon>
        <taxon>Alveolata</taxon>
        <taxon>Ciliophora</taxon>
        <taxon>Intramacronucleata</taxon>
        <taxon>Oligohymenophorea</taxon>
        <taxon>Peniculida</taxon>
        <taxon>Parameciidae</taxon>
        <taxon>Paramecium</taxon>
    </lineage>
</organism>
<evidence type="ECO:0000256" key="7">
    <source>
        <dbReference type="ARBA" id="ARBA00024334"/>
    </source>
</evidence>
<protein>
    <submittedName>
        <fullName evidence="10">Uncharacterized protein</fullName>
    </submittedName>
</protein>
<evidence type="ECO:0000256" key="4">
    <source>
        <dbReference type="ARBA" id="ARBA00022741"/>
    </source>
</evidence>
<dbReference type="InterPro" id="IPR050205">
    <property type="entry name" value="CDPK_Ser/Thr_kinases"/>
</dbReference>
<dbReference type="AlphaFoldDB" id="A0A8S1R7V0"/>
<reference evidence="10" key="1">
    <citation type="submission" date="2021-01" db="EMBL/GenBank/DDBJ databases">
        <authorList>
            <consortium name="Genoscope - CEA"/>
            <person name="William W."/>
        </authorList>
    </citation>
    <scope>NUCLEOTIDE SEQUENCE</scope>
</reference>
<evidence type="ECO:0000259" key="8">
    <source>
        <dbReference type="PROSITE" id="PS50011"/>
    </source>
</evidence>
<keyword evidence="3" id="KW-0808">Transferase</keyword>
<dbReference type="InterPro" id="IPR000719">
    <property type="entry name" value="Prot_kinase_dom"/>
</dbReference>
<sequence length="530" mass="62833">MGACSSTKNSQNKDNTKNTFNSILANTQEAQKTQQEFFCMQNEQRINLNQTVQRKFKKSGTLSYFEYNLDKIQTEGQSKNNKKMAQGTPQLKIKVIEGIASKEYSVYKGMVKIDNNSMNRIMQHNNLGKLVIMQQLPYDQEGKDYIDWLQKTNLERFTKYLFRERISKQQVNIVQEVHYQRLLNHKLSEQVVCNILDQMFEIINFLHQNNLTHNQLTIDSFSFYYDLQNYLIKLTDLKSIFKPSREVQLEVIKYACPESFRSNHPNKSNDIWSLGIIAYQIITRNLIYEGDSTLSTVQEVKQAILKWTTNQDITNEISEEFQNLIFKMLHPDKSQRITVEECKKHKFIQIHKTHNLNCFFKHNFIYSLSDNLLKWFMTYLINNYENSHYQVGNRIFDILDQDKDGKLNVQELGDFLRRLKQSQGQQRNIKIIQNLIDNQIEIGLQDFILMISNKSIYITHHNLDHSFKKLSNKNQEITVKSLQKVLNISEEELIIEFMKHELYYENYCIPLLQKQYETIMNQLVVVQNEN</sequence>
<keyword evidence="4" id="KW-0547">Nucleotide-binding</keyword>
<evidence type="ECO:0000256" key="2">
    <source>
        <dbReference type="ARBA" id="ARBA00022527"/>
    </source>
</evidence>
<evidence type="ECO:0000256" key="3">
    <source>
        <dbReference type="ARBA" id="ARBA00022679"/>
    </source>
</evidence>
<keyword evidence="2" id="KW-0723">Serine/threonine-protein kinase</keyword>
<evidence type="ECO:0000313" key="10">
    <source>
        <dbReference type="EMBL" id="CAD8124326.1"/>
    </source>
</evidence>
<dbReference type="OrthoDB" id="346959at2759"/>
<dbReference type="PANTHER" id="PTHR24349">
    <property type="entry name" value="SERINE/THREONINE-PROTEIN KINASE"/>
    <property type="match status" value="1"/>
</dbReference>
<evidence type="ECO:0000259" key="9">
    <source>
        <dbReference type="PROSITE" id="PS50222"/>
    </source>
</evidence>
<dbReference type="PROSITE" id="PS50011">
    <property type="entry name" value="PROTEIN_KINASE_DOM"/>
    <property type="match status" value="1"/>
</dbReference>
<dbReference type="GO" id="GO:0005524">
    <property type="term" value="F:ATP binding"/>
    <property type="evidence" value="ECO:0007669"/>
    <property type="project" value="UniProtKB-KW"/>
</dbReference>
<dbReference type="Pfam" id="PF00069">
    <property type="entry name" value="Pkinase"/>
    <property type="match status" value="1"/>
</dbReference>